<keyword evidence="6 10" id="KW-1133">Transmembrane helix</keyword>
<dbReference type="GO" id="GO:0051205">
    <property type="term" value="P:protein insertion into membrane"/>
    <property type="evidence" value="ECO:0007669"/>
    <property type="project" value="TreeGrafter"/>
</dbReference>
<dbReference type="CDD" id="cd20070">
    <property type="entry name" value="5TM_YidC_Alb3"/>
    <property type="match status" value="1"/>
</dbReference>
<evidence type="ECO:0000256" key="8">
    <source>
        <dbReference type="ARBA" id="ARBA00023186"/>
    </source>
</evidence>
<keyword evidence="4 9" id="KW-0812">Transmembrane</keyword>
<reference evidence="12 13" key="1">
    <citation type="submission" date="2017-08" db="EMBL/GenBank/DDBJ databases">
        <title>Burning lignite coal seam in the remote Altai Mountains harbors a hydrogen-driven thermophilic microbial community.</title>
        <authorList>
            <person name="Kadnikov V.V."/>
            <person name="Mardanov A.V."/>
            <person name="Ivasenko D."/>
            <person name="Beletsky A.V."/>
            <person name="Karnachuk O.V."/>
            <person name="Ravin N.V."/>
        </authorList>
    </citation>
    <scope>NUCLEOTIDE SEQUENCE [LARGE SCALE GENOMIC DNA]</scope>
    <source>
        <strain evidence="12">AL31</strain>
    </source>
</reference>
<dbReference type="Pfam" id="PF02096">
    <property type="entry name" value="60KD_IMP"/>
    <property type="match status" value="1"/>
</dbReference>
<evidence type="ECO:0000313" key="12">
    <source>
        <dbReference type="EMBL" id="PTQ53395.1"/>
    </source>
</evidence>
<feature type="transmembrane region" description="Helical" evidence="10">
    <location>
        <begin position="210"/>
        <end position="226"/>
    </location>
</feature>
<dbReference type="AlphaFoldDB" id="A0A2T5GB28"/>
<evidence type="ECO:0000256" key="4">
    <source>
        <dbReference type="ARBA" id="ARBA00022692"/>
    </source>
</evidence>
<organism evidence="12 13">
    <name type="scientific">Brockia lithotrophica</name>
    <dbReference type="NCBI Taxonomy" id="933949"/>
    <lineage>
        <taxon>Bacteria</taxon>
        <taxon>Bacillati</taxon>
        <taxon>Bacillota</taxon>
        <taxon>Bacilli</taxon>
        <taxon>Bacillales</taxon>
        <taxon>Bacillales Family X. Incertae Sedis</taxon>
        <taxon>Brockia</taxon>
    </lineage>
</organism>
<dbReference type="InterPro" id="IPR047196">
    <property type="entry name" value="YidC_ALB_C"/>
</dbReference>
<evidence type="ECO:0000256" key="3">
    <source>
        <dbReference type="ARBA" id="ARBA00022475"/>
    </source>
</evidence>
<sequence>MRRLPKRHALLALMLLGVAFLGGCGAPADVPPDPRNGFLDAFFVYPIYLLLDWFASILWGSYGLSILAVTVVVRLLLLPFAVKQYQSTMQIQEFQPEIQKIQEKYRKDPERLRQELVKFYAEHDVNPASGCLPLLLQFPVIIGLYDAIRRSPHIHGASFLWFPLGTPDPLYILPVLAGLATLATSELQFRYSQKVSPVKMTKDQLAMQRGMLYLSPALVFFFALGLPSAVSLYWVMTNLFSLVQTYLVYELILLRGRREKASARDGRERNA</sequence>
<evidence type="ECO:0000256" key="5">
    <source>
        <dbReference type="ARBA" id="ARBA00022927"/>
    </source>
</evidence>
<evidence type="ECO:0000256" key="2">
    <source>
        <dbReference type="ARBA" id="ARBA00022448"/>
    </source>
</evidence>
<feature type="domain" description="Membrane insertase YidC/Oxa/ALB C-terminal" evidence="11">
    <location>
        <begin position="62"/>
        <end position="249"/>
    </location>
</feature>
<evidence type="ECO:0000256" key="6">
    <source>
        <dbReference type="ARBA" id="ARBA00022989"/>
    </source>
</evidence>
<keyword evidence="5" id="KW-0653">Protein transport</keyword>
<evidence type="ECO:0000256" key="9">
    <source>
        <dbReference type="RuleBase" id="RU003945"/>
    </source>
</evidence>
<gene>
    <name evidence="12" type="ORF">BLITH_0475</name>
</gene>
<name>A0A2T5GB28_9BACL</name>
<evidence type="ECO:0000313" key="13">
    <source>
        <dbReference type="Proteomes" id="UP000244016"/>
    </source>
</evidence>
<evidence type="ECO:0000256" key="7">
    <source>
        <dbReference type="ARBA" id="ARBA00023136"/>
    </source>
</evidence>
<keyword evidence="3" id="KW-1003">Cell membrane</keyword>
<protein>
    <submittedName>
        <fullName evidence="12">Inner membrane protein translocase component YidC, short form OxaI-like</fullName>
    </submittedName>
</protein>
<feature type="transmembrane region" description="Helical" evidence="10">
    <location>
        <begin position="232"/>
        <end position="254"/>
    </location>
</feature>
<dbReference type="Proteomes" id="UP000244016">
    <property type="component" value="Unassembled WGS sequence"/>
</dbReference>
<evidence type="ECO:0000256" key="1">
    <source>
        <dbReference type="ARBA" id="ARBA00004651"/>
    </source>
</evidence>
<dbReference type="PANTHER" id="PTHR12428">
    <property type="entry name" value="OXA1"/>
    <property type="match status" value="1"/>
</dbReference>
<dbReference type="InterPro" id="IPR001708">
    <property type="entry name" value="YidC/ALB3/OXA1/COX18"/>
</dbReference>
<keyword evidence="7 10" id="KW-0472">Membrane</keyword>
<evidence type="ECO:0000256" key="10">
    <source>
        <dbReference type="SAM" id="Phobius"/>
    </source>
</evidence>
<dbReference type="GO" id="GO:0015031">
    <property type="term" value="P:protein transport"/>
    <property type="evidence" value="ECO:0007669"/>
    <property type="project" value="UniProtKB-KW"/>
</dbReference>
<dbReference type="GO" id="GO:0032977">
    <property type="term" value="F:membrane insertase activity"/>
    <property type="evidence" value="ECO:0007669"/>
    <property type="project" value="InterPro"/>
</dbReference>
<comment type="subcellular location">
    <subcellularLocation>
        <location evidence="1">Cell membrane</location>
        <topology evidence="1">Multi-pass membrane protein</topology>
    </subcellularLocation>
    <subcellularLocation>
        <location evidence="9">Membrane</location>
        <topology evidence="9">Multi-pass membrane protein</topology>
    </subcellularLocation>
</comment>
<dbReference type="PROSITE" id="PS51257">
    <property type="entry name" value="PROKAR_LIPOPROTEIN"/>
    <property type="match status" value="1"/>
</dbReference>
<accession>A0A2T5GB28</accession>
<keyword evidence="8" id="KW-0143">Chaperone</keyword>
<feature type="transmembrane region" description="Helical" evidence="10">
    <location>
        <begin position="62"/>
        <end position="82"/>
    </location>
</feature>
<dbReference type="PRINTS" id="PR00701">
    <property type="entry name" value="60KDINNERMP"/>
</dbReference>
<dbReference type="EMBL" id="PEBW01000001">
    <property type="protein sequence ID" value="PTQ53395.1"/>
    <property type="molecule type" value="Genomic_DNA"/>
</dbReference>
<dbReference type="PANTHER" id="PTHR12428:SF65">
    <property type="entry name" value="CYTOCHROME C OXIDASE ASSEMBLY PROTEIN COX18, MITOCHONDRIAL"/>
    <property type="match status" value="1"/>
</dbReference>
<comment type="similarity">
    <text evidence="9">Belongs to the OXA1/ALB3/YidC family.</text>
</comment>
<dbReference type="GO" id="GO:0005886">
    <property type="term" value="C:plasma membrane"/>
    <property type="evidence" value="ECO:0007669"/>
    <property type="project" value="UniProtKB-SubCell"/>
</dbReference>
<proteinExistence type="inferred from homology"/>
<comment type="caution">
    <text evidence="12">The sequence shown here is derived from an EMBL/GenBank/DDBJ whole genome shotgun (WGS) entry which is preliminary data.</text>
</comment>
<keyword evidence="2" id="KW-0813">Transport</keyword>
<dbReference type="NCBIfam" id="TIGR03592">
    <property type="entry name" value="yidC_oxa1_cterm"/>
    <property type="match status" value="1"/>
</dbReference>
<evidence type="ECO:0000259" key="11">
    <source>
        <dbReference type="Pfam" id="PF02096"/>
    </source>
</evidence>
<dbReference type="InterPro" id="IPR028055">
    <property type="entry name" value="YidC/Oxa/ALB_C"/>
</dbReference>